<keyword evidence="4" id="KW-0966">Cell projection</keyword>
<dbReference type="AlphaFoldDB" id="A0A310SN81"/>
<dbReference type="GO" id="GO:0003352">
    <property type="term" value="P:regulation of cilium movement"/>
    <property type="evidence" value="ECO:0007669"/>
    <property type="project" value="TreeGrafter"/>
</dbReference>
<evidence type="ECO:0000313" key="6">
    <source>
        <dbReference type="EMBL" id="OAD59359.1"/>
    </source>
</evidence>
<evidence type="ECO:0000256" key="4">
    <source>
        <dbReference type="ARBA" id="ARBA00023273"/>
    </source>
</evidence>
<protein>
    <submittedName>
        <fullName evidence="6">Coiled-coil domain-containing protein 65</fullName>
    </submittedName>
</protein>
<keyword evidence="2" id="KW-0282">Flagellum</keyword>
<dbReference type="Proteomes" id="UP000250275">
    <property type="component" value="Unassembled WGS sequence"/>
</dbReference>
<dbReference type="GO" id="GO:0060285">
    <property type="term" value="P:cilium-dependent cell motility"/>
    <property type="evidence" value="ECO:0007669"/>
    <property type="project" value="TreeGrafter"/>
</dbReference>
<dbReference type="PANTHER" id="PTHR21625:SF0">
    <property type="entry name" value="DYNEIN REGULATORY COMPLEX SUBUNIT 2"/>
    <property type="match status" value="1"/>
</dbReference>
<dbReference type="InterPro" id="IPR039750">
    <property type="entry name" value="DRC1/DRC2"/>
</dbReference>
<dbReference type="GO" id="GO:0070286">
    <property type="term" value="P:axonemal dynein complex assembly"/>
    <property type="evidence" value="ECO:0007669"/>
    <property type="project" value="InterPro"/>
</dbReference>
<dbReference type="EMBL" id="KQ760688">
    <property type="protein sequence ID" value="OAD59359.1"/>
    <property type="molecule type" value="Genomic_DNA"/>
</dbReference>
<dbReference type="PANTHER" id="PTHR21625">
    <property type="entry name" value="NYD-SP28 PROTEIN"/>
    <property type="match status" value="1"/>
</dbReference>
<evidence type="ECO:0000256" key="1">
    <source>
        <dbReference type="ARBA" id="ARBA00004611"/>
    </source>
</evidence>
<dbReference type="OrthoDB" id="8434295at2759"/>
<name>A0A310SN81_9HYME</name>
<evidence type="ECO:0000256" key="3">
    <source>
        <dbReference type="ARBA" id="ARBA00023069"/>
    </source>
</evidence>
<keyword evidence="3" id="KW-0969">Cilium</keyword>
<gene>
    <name evidence="6" type="ORF">WN48_09190</name>
</gene>
<evidence type="ECO:0000313" key="7">
    <source>
        <dbReference type="Proteomes" id="UP000250275"/>
    </source>
</evidence>
<evidence type="ECO:0000256" key="2">
    <source>
        <dbReference type="ARBA" id="ARBA00022846"/>
    </source>
</evidence>
<proteinExistence type="predicted"/>
<accession>A0A310SN81</accession>
<reference evidence="6 7" key="1">
    <citation type="submission" date="2015-07" db="EMBL/GenBank/DDBJ databases">
        <title>The genome of Eufriesea mexicana.</title>
        <authorList>
            <person name="Pan H."/>
            <person name="Kapheim K."/>
        </authorList>
    </citation>
    <scope>NUCLEOTIDE SEQUENCE [LARGE SCALE GENOMIC DNA]</scope>
    <source>
        <strain evidence="6">0111107269</strain>
        <tissue evidence="6">Whole body</tissue>
    </source>
</reference>
<comment type="subcellular location">
    <subcellularLocation>
        <location evidence="1">Cytoplasm</location>
        <location evidence="1">Cytoskeleton</location>
        <location evidence="1">Flagellum axoneme</location>
    </subcellularLocation>
</comment>
<organism evidence="6 7">
    <name type="scientific">Eufriesea mexicana</name>
    <dbReference type="NCBI Taxonomy" id="516756"/>
    <lineage>
        <taxon>Eukaryota</taxon>
        <taxon>Metazoa</taxon>
        <taxon>Ecdysozoa</taxon>
        <taxon>Arthropoda</taxon>
        <taxon>Hexapoda</taxon>
        <taxon>Insecta</taxon>
        <taxon>Pterygota</taxon>
        <taxon>Neoptera</taxon>
        <taxon>Endopterygota</taxon>
        <taxon>Hymenoptera</taxon>
        <taxon>Apocrita</taxon>
        <taxon>Aculeata</taxon>
        <taxon>Apoidea</taxon>
        <taxon>Anthophila</taxon>
        <taxon>Apidae</taxon>
        <taxon>Eufriesea</taxon>
    </lineage>
</organism>
<sequence>MTSDLVDQSSVQIENLWEELQRIIKEYQRIVENKKKQYEYLKEQDDTSQMCISQYPNVHLQLQNVIESLKFNIQLLSQKKNEQIAKLKVKDINIKEKYKNIKHEFTVTQTIDISQLKRLTVVSNNVLKYLQRIVEKGSMILGIFKICSTLEPLLFNLKKYFIPNAVYAECADANIPESCGKVSNFWEYYNRIKVNNILLKKEGNQLCIENKKLKYKLQSCLTINSGIFALYPLTLPLD</sequence>
<feature type="coiled-coil region" evidence="5">
    <location>
        <begin position="17"/>
        <end position="44"/>
    </location>
</feature>
<keyword evidence="5" id="KW-0175">Coiled coil</keyword>
<dbReference type="GO" id="GO:0005858">
    <property type="term" value="C:axonemal dynein complex"/>
    <property type="evidence" value="ECO:0007669"/>
    <property type="project" value="InterPro"/>
</dbReference>
<keyword evidence="7" id="KW-1185">Reference proteome</keyword>
<evidence type="ECO:0000256" key="5">
    <source>
        <dbReference type="SAM" id="Coils"/>
    </source>
</evidence>